<dbReference type="InterPro" id="IPR010127">
    <property type="entry name" value="Phasin_subfam-1"/>
</dbReference>
<gene>
    <name evidence="3" type="ORF">GGR88_002295</name>
</gene>
<evidence type="ECO:0000313" key="4">
    <source>
        <dbReference type="Proteomes" id="UP000734218"/>
    </source>
</evidence>
<proteinExistence type="predicted"/>
<reference evidence="3 4" key="1">
    <citation type="submission" date="2020-03" db="EMBL/GenBank/DDBJ databases">
        <title>Genomic Encyclopedia of Type Strains, Phase IV (KMG-IV): sequencing the most valuable type-strain genomes for metagenomic binning, comparative biology and taxonomic classification.</title>
        <authorList>
            <person name="Goeker M."/>
        </authorList>
    </citation>
    <scope>NUCLEOTIDE SEQUENCE [LARGE SCALE GENOMIC DNA]</scope>
    <source>
        <strain evidence="3 4">DSM 27651</strain>
    </source>
</reference>
<evidence type="ECO:0000313" key="3">
    <source>
        <dbReference type="EMBL" id="NJC34781.1"/>
    </source>
</evidence>
<comment type="caution">
    <text evidence="3">The sequence shown here is derived from an EMBL/GenBank/DDBJ whole genome shotgun (WGS) entry which is preliminary data.</text>
</comment>
<dbReference type="NCBIfam" id="TIGR01841">
    <property type="entry name" value="phasin"/>
    <property type="match status" value="1"/>
</dbReference>
<sequence length="273" mass="28033">MTAKPSKPAGSRKSTRNAAVTPATGDVTVPFVNAQAADAAGVSIADAVETTTDRAVVAASIPPVAPVSADASGSADETKNAPELTSDVASAASQVQAPAADTPATASEAAPNPVSESTMTDVNKMNEQISNATAQAAGNAQAAAGEINDRAKQAMERSARLVEDFNDFSKGNIEALVESSKAAARHAEALSQQTAEFGRKTFEQTSAAIKEMASVKSPTDLFRLQSEFAKNAFDQLVAESSRNSEAMLKAAGDVFQPLSNRFAVAAEKMKIGG</sequence>
<feature type="region of interest" description="Disordered" evidence="1">
    <location>
        <begin position="57"/>
        <end position="119"/>
    </location>
</feature>
<evidence type="ECO:0000259" key="2">
    <source>
        <dbReference type="Pfam" id="PF09361"/>
    </source>
</evidence>
<feature type="domain" description="Phasin" evidence="2">
    <location>
        <begin position="163"/>
        <end position="262"/>
    </location>
</feature>
<dbReference type="InterPro" id="IPR018968">
    <property type="entry name" value="Phasin"/>
</dbReference>
<organism evidence="3 4">
    <name type="scientific">Sphingomonas jejuensis</name>
    <dbReference type="NCBI Taxonomy" id="904715"/>
    <lineage>
        <taxon>Bacteria</taxon>
        <taxon>Pseudomonadati</taxon>
        <taxon>Pseudomonadota</taxon>
        <taxon>Alphaproteobacteria</taxon>
        <taxon>Sphingomonadales</taxon>
        <taxon>Sphingomonadaceae</taxon>
        <taxon>Sphingomonas</taxon>
    </lineage>
</organism>
<dbReference type="Pfam" id="PF09361">
    <property type="entry name" value="Phasin_2"/>
    <property type="match status" value="1"/>
</dbReference>
<dbReference type="Proteomes" id="UP000734218">
    <property type="component" value="Unassembled WGS sequence"/>
</dbReference>
<dbReference type="RefSeq" id="WP_245196881.1">
    <property type="nucleotide sequence ID" value="NZ_JAATJE010000002.1"/>
</dbReference>
<evidence type="ECO:0000256" key="1">
    <source>
        <dbReference type="SAM" id="MobiDB-lite"/>
    </source>
</evidence>
<name>A0ABX0XN44_9SPHN</name>
<protein>
    <submittedName>
        <fullName evidence="3">Phasin family protein</fullName>
    </submittedName>
</protein>
<accession>A0ABX0XN44</accession>
<feature type="region of interest" description="Disordered" evidence="1">
    <location>
        <begin position="1"/>
        <end position="23"/>
    </location>
</feature>
<dbReference type="EMBL" id="JAATJE010000002">
    <property type="protein sequence ID" value="NJC34781.1"/>
    <property type="molecule type" value="Genomic_DNA"/>
</dbReference>
<keyword evidence="4" id="KW-1185">Reference proteome</keyword>
<feature type="compositionally biased region" description="Low complexity" evidence="1">
    <location>
        <begin position="57"/>
        <end position="75"/>
    </location>
</feature>
<feature type="compositionally biased region" description="Low complexity" evidence="1">
    <location>
        <begin position="87"/>
        <end position="111"/>
    </location>
</feature>